<dbReference type="Gene3D" id="3.40.50.720">
    <property type="entry name" value="NAD(P)-binding Rossmann-like Domain"/>
    <property type="match status" value="1"/>
</dbReference>
<dbReference type="SUPFAM" id="SSF51735">
    <property type="entry name" value="NAD(P)-binding Rossmann-fold domains"/>
    <property type="match status" value="1"/>
</dbReference>
<evidence type="ECO:0000259" key="1">
    <source>
        <dbReference type="Pfam" id="PF13460"/>
    </source>
</evidence>
<dbReference type="InterPro" id="IPR036291">
    <property type="entry name" value="NAD(P)-bd_dom_sf"/>
</dbReference>
<protein>
    <recommendedName>
        <fullName evidence="1">NAD(P)-binding domain-containing protein</fullName>
    </recommendedName>
</protein>
<keyword evidence="3" id="KW-1185">Reference proteome</keyword>
<reference evidence="2" key="1">
    <citation type="submission" date="2025-08" db="UniProtKB">
        <authorList>
            <consortium name="Ensembl"/>
        </authorList>
    </citation>
    <scope>IDENTIFICATION</scope>
</reference>
<dbReference type="AlphaFoldDB" id="A0A8D0C6Z3"/>
<dbReference type="InterPro" id="IPR016040">
    <property type="entry name" value="NAD(P)-bd_dom"/>
</dbReference>
<dbReference type="GeneTree" id="ENSGT00390000014810"/>
<dbReference type="Proteomes" id="UP000694421">
    <property type="component" value="Unplaced"/>
</dbReference>
<sequence length="220" mass="24407">MKLSVLGATGQTGQFLVKQALERGHEVTALVRNVAKLPTQHQNLKVVEANIFSAEQLSEHFQGQDAIISCLGFPFKIFSTISGYTDSMKAITAAARQCKVKHIIAMTSWYTAPESGQNANMIVRFLLLPMIRSILTNMHEMENYLKEEGTDFQWTVVRPPGLQNAPATDKEFLTHEGYFVPGPNGYPVTNSVARGDVARFMLSLLEKNDWIQQGVAMCTA</sequence>
<dbReference type="PANTHER" id="PTHR15020">
    <property type="entry name" value="FLAVIN REDUCTASE-RELATED"/>
    <property type="match status" value="1"/>
</dbReference>
<dbReference type="GO" id="GO:0003824">
    <property type="term" value="F:catalytic activity"/>
    <property type="evidence" value="ECO:0007669"/>
    <property type="project" value="UniProtKB-ARBA"/>
</dbReference>
<evidence type="ECO:0000313" key="3">
    <source>
        <dbReference type="Proteomes" id="UP000694421"/>
    </source>
</evidence>
<accession>A0A8D0C6Z3</accession>
<reference evidence="2" key="2">
    <citation type="submission" date="2025-09" db="UniProtKB">
        <authorList>
            <consortium name="Ensembl"/>
        </authorList>
    </citation>
    <scope>IDENTIFICATION</scope>
</reference>
<organism evidence="2 3">
    <name type="scientific">Salvator merianae</name>
    <name type="common">Argentine black and white tegu</name>
    <name type="synonym">Tupinambis merianae</name>
    <dbReference type="NCBI Taxonomy" id="96440"/>
    <lineage>
        <taxon>Eukaryota</taxon>
        <taxon>Metazoa</taxon>
        <taxon>Chordata</taxon>
        <taxon>Craniata</taxon>
        <taxon>Vertebrata</taxon>
        <taxon>Euteleostomi</taxon>
        <taxon>Lepidosauria</taxon>
        <taxon>Squamata</taxon>
        <taxon>Bifurcata</taxon>
        <taxon>Unidentata</taxon>
        <taxon>Episquamata</taxon>
        <taxon>Laterata</taxon>
        <taxon>Teiioidea</taxon>
        <taxon>Teiidae</taxon>
        <taxon>Salvator</taxon>
    </lineage>
</organism>
<dbReference type="OMA" id="SSNAWVK"/>
<dbReference type="Pfam" id="PF13460">
    <property type="entry name" value="NAD_binding_10"/>
    <property type="match status" value="1"/>
</dbReference>
<dbReference type="CDD" id="cd05244">
    <property type="entry name" value="BVR-B_like_SDR_a"/>
    <property type="match status" value="1"/>
</dbReference>
<proteinExistence type="predicted"/>
<dbReference type="Ensembl" id="ENSSMRT00000019412.1">
    <property type="protein sequence ID" value="ENSSMRP00000016592.1"/>
    <property type="gene ID" value="ENSSMRG00000012932.1"/>
</dbReference>
<feature type="domain" description="NAD(P)-binding" evidence="1">
    <location>
        <begin position="7"/>
        <end position="207"/>
    </location>
</feature>
<dbReference type="PANTHER" id="PTHR15020:SF50">
    <property type="entry name" value="UPF0659 PROTEIN YMR090W"/>
    <property type="match status" value="1"/>
</dbReference>
<name>A0A8D0C6Z3_SALMN</name>
<evidence type="ECO:0000313" key="2">
    <source>
        <dbReference type="Ensembl" id="ENSSMRP00000016592.1"/>
    </source>
</evidence>